<dbReference type="OrthoDB" id="5587540at2"/>
<dbReference type="Proteomes" id="UP000273643">
    <property type="component" value="Unassembled WGS sequence"/>
</dbReference>
<keyword evidence="2" id="KW-1133">Transmembrane helix</keyword>
<proteinExistence type="predicted"/>
<accession>A0A3N1NNY2</accession>
<keyword evidence="2" id="KW-0812">Transmembrane</keyword>
<gene>
    <name evidence="3" type="ORF">EDC38_2058</name>
</gene>
<feature type="region of interest" description="Disordered" evidence="1">
    <location>
        <begin position="129"/>
        <end position="151"/>
    </location>
</feature>
<feature type="compositionally biased region" description="Basic and acidic residues" evidence="1">
    <location>
        <begin position="129"/>
        <end position="141"/>
    </location>
</feature>
<evidence type="ECO:0000256" key="2">
    <source>
        <dbReference type="SAM" id="Phobius"/>
    </source>
</evidence>
<protein>
    <recommendedName>
        <fullName evidence="5">Lipoprotein</fullName>
    </recommendedName>
</protein>
<dbReference type="EMBL" id="RJUK01000001">
    <property type="protein sequence ID" value="ROQ21434.1"/>
    <property type="molecule type" value="Genomic_DNA"/>
</dbReference>
<dbReference type="PROSITE" id="PS51257">
    <property type="entry name" value="PROKAR_LIPOPROTEIN"/>
    <property type="match status" value="1"/>
</dbReference>
<sequence>MGNGRGRWWLGVTGVLIGTLLIGCSSGGRHYGGLKETLSIDLRPNSSKLFVYQLDVPDARQRPLVQVYRSPKDVTEHRRREPLGSREYRQLRSDAERAVTLTGYCREGFLELDYRLSRAEMWLRGECREGATEEDRSRFAERSQLPIPQPE</sequence>
<evidence type="ECO:0000256" key="1">
    <source>
        <dbReference type="SAM" id="MobiDB-lite"/>
    </source>
</evidence>
<evidence type="ECO:0000313" key="4">
    <source>
        <dbReference type="Proteomes" id="UP000273643"/>
    </source>
</evidence>
<keyword evidence="4" id="KW-1185">Reference proteome</keyword>
<feature type="transmembrane region" description="Helical" evidence="2">
    <location>
        <begin position="6"/>
        <end position="25"/>
    </location>
</feature>
<dbReference type="RefSeq" id="WP_123638439.1">
    <property type="nucleotide sequence ID" value="NZ_RJUK01000001.1"/>
</dbReference>
<name>A0A3N1NNY2_9GAMM</name>
<reference evidence="3 4" key="1">
    <citation type="submission" date="2018-11" db="EMBL/GenBank/DDBJ databases">
        <title>Genomic Encyclopedia of Type Strains, Phase IV (KMG-IV): sequencing the most valuable type-strain genomes for metagenomic binning, comparative biology and taxonomic classification.</title>
        <authorList>
            <person name="Goeker M."/>
        </authorList>
    </citation>
    <scope>NUCLEOTIDE SEQUENCE [LARGE SCALE GENOMIC DNA]</scope>
    <source>
        <strain evidence="3 4">DSM 16974</strain>
    </source>
</reference>
<evidence type="ECO:0008006" key="5">
    <source>
        <dbReference type="Google" id="ProtNLM"/>
    </source>
</evidence>
<keyword evidence="2" id="KW-0472">Membrane</keyword>
<evidence type="ECO:0000313" key="3">
    <source>
        <dbReference type="EMBL" id="ROQ21434.1"/>
    </source>
</evidence>
<organism evidence="3 4">
    <name type="scientific">Marinimicrobium koreense</name>
    <dbReference type="NCBI Taxonomy" id="306545"/>
    <lineage>
        <taxon>Bacteria</taxon>
        <taxon>Pseudomonadati</taxon>
        <taxon>Pseudomonadota</taxon>
        <taxon>Gammaproteobacteria</taxon>
        <taxon>Cellvibrionales</taxon>
        <taxon>Cellvibrionaceae</taxon>
        <taxon>Marinimicrobium</taxon>
    </lineage>
</organism>
<comment type="caution">
    <text evidence="3">The sequence shown here is derived from an EMBL/GenBank/DDBJ whole genome shotgun (WGS) entry which is preliminary data.</text>
</comment>
<dbReference type="AlphaFoldDB" id="A0A3N1NNY2"/>